<protein>
    <submittedName>
        <fullName evidence="2">Uncharacterized protein</fullName>
    </submittedName>
</protein>
<evidence type="ECO:0000313" key="2">
    <source>
        <dbReference type="EMBL" id="MFF3665151.1"/>
    </source>
</evidence>
<dbReference type="RefSeq" id="WP_387409163.1">
    <property type="nucleotide sequence ID" value="NZ_CP191998.1"/>
</dbReference>
<comment type="caution">
    <text evidence="2">The sequence shown here is derived from an EMBL/GenBank/DDBJ whole genome shotgun (WGS) entry which is preliminary data.</text>
</comment>
<dbReference type="Proteomes" id="UP001602013">
    <property type="component" value="Unassembled WGS sequence"/>
</dbReference>
<dbReference type="EMBL" id="JBIASD010000003">
    <property type="protein sequence ID" value="MFF3665151.1"/>
    <property type="molecule type" value="Genomic_DNA"/>
</dbReference>
<accession>A0ABW6SJS9</accession>
<keyword evidence="1" id="KW-1133">Transmembrane helix</keyword>
<sequence length="59" mass="6538">MTPTTATDLAIGPGLIGFIIVAAIGFALFFLIKSMNRQMRKIEVPYEREQPAAFPVREV</sequence>
<name>A0ABW6SJS9_9ACTN</name>
<keyword evidence="1" id="KW-0812">Transmembrane</keyword>
<evidence type="ECO:0000256" key="1">
    <source>
        <dbReference type="SAM" id="Phobius"/>
    </source>
</evidence>
<gene>
    <name evidence="2" type="ORF">ACFYXI_06115</name>
</gene>
<keyword evidence="3" id="KW-1185">Reference proteome</keyword>
<organism evidence="2 3">
    <name type="scientific">Microtetraspora malaysiensis</name>
    <dbReference type="NCBI Taxonomy" id="161358"/>
    <lineage>
        <taxon>Bacteria</taxon>
        <taxon>Bacillati</taxon>
        <taxon>Actinomycetota</taxon>
        <taxon>Actinomycetes</taxon>
        <taxon>Streptosporangiales</taxon>
        <taxon>Streptosporangiaceae</taxon>
        <taxon>Microtetraspora</taxon>
    </lineage>
</organism>
<feature type="transmembrane region" description="Helical" evidence="1">
    <location>
        <begin position="12"/>
        <end position="32"/>
    </location>
</feature>
<keyword evidence="1" id="KW-0472">Membrane</keyword>
<proteinExistence type="predicted"/>
<reference evidence="2 3" key="1">
    <citation type="submission" date="2024-10" db="EMBL/GenBank/DDBJ databases">
        <title>The Natural Products Discovery Center: Release of the First 8490 Sequenced Strains for Exploring Actinobacteria Biosynthetic Diversity.</title>
        <authorList>
            <person name="Kalkreuter E."/>
            <person name="Kautsar S.A."/>
            <person name="Yang D."/>
            <person name="Bader C.D."/>
            <person name="Teijaro C.N."/>
            <person name="Fluegel L."/>
            <person name="Davis C.M."/>
            <person name="Simpson J.R."/>
            <person name="Lauterbach L."/>
            <person name="Steele A.D."/>
            <person name="Gui C."/>
            <person name="Meng S."/>
            <person name="Li G."/>
            <person name="Viehrig K."/>
            <person name="Ye F."/>
            <person name="Su P."/>
            <person name="Kiefer A.F."/>
            <person name="Nichols A."/>
            <person name="Cepeda A.J."/>
            <person name="Yan W."/>
            <person name="Fan B."/>
            <person name="Jiang Y."/>
            <person name="Adhikari A."/>
            <person name="Zheng C.-J."/>
            <person name="Schuster L."/>
            <person name="Cowan T.M."/>
            <person name="Smanski M.J."/>
            <person name="Chevrette M.G."/>
            <person name="De Carvalho L.P.S."/>
            <person name="Shen B."/>
        </authorList>
    </citation>
    <scope>NUCLEOTIDE SEQUENCE [LARGE SCALE GENOMIC DNA]</scope>
    <source>
        <strain evidence="2 3">NPDC002173</strain>
    </source>
</reference>
<evidence type="ECO:0000313" key="3">
    <source>
        <dbReference type="Proteomes" id="UP001602013"/>
    </source>
</evidence>